<dbReference type="EMBL" id="QXFZ01002511">
    <property type="protein sequence ID" value="KAE9076375.1"/>
    <property type="molecule type" value="Genomic_DNA"/>
</dbReference>
<evidence type="ECO:0000313" key="10">
    <source>
        <dbReference type="EMBL" id="KAE9297112.1"/>
    </source>
</evidence>
<dbReference type="Proteomes" id="UP000433483">
    <property type="component" value="Unassembled WGS sequence"/>
</dbReference>
<dbReference type="Proteomes" id="UP000440732">
    <property type="component" value="Unassembled WGS sequence"/>
</dbReference>
<dbReference type="Proteomes" id="UP000486351">
    <property type="component" value="Unassembled WGS sequence"/>
</dbReference>
<protein>
    <submittedName>
        <fullName evidence="1">Uncharacterized protein</fullName>
    </submittedName>
</protein>
<evidence type="ECO:0000313" key="4">
    <source>
        <dbReference type="EMBL" id="KAE9076375.1"/>
    </source>
</evidence>
<proteinExistence type="predicted"/>
<evidence type="ECO:0000313" key="15">
    <source>
        <dbReference type="Proteomes" id="UP000440732"/>
    </source>
</evidence>
<evidence type="ECO:0000313" key="8">
    <source>
        <dbReference type="EMBL" id="KAE9186122.1"/>
    </source>
</evidence>
<dbReference type="Proteomes" id="UP000429523">
    <property type="component" value="Unassembled WGS sequence"/>
</dbReference>
<dbReference type="EMBL" id="QXGF01002523">
    <property type="protein sequence ID" value="KAE8924329.1"/>
    <property type="molecule type" value="Genomic_DNA"/>
</dbReference>
<dbReference type="EMBL" id="QXGC01002540">
    <property type="protein sequence ID" value="KAE9184773.1"/>
    <property type="molecule type" value="Genomic_DNA"/>
</dbReference>
<name>A0A6A3DRY4_9STRA</name>
<evidence type="ECO:0000313" key="20">
    <source>
        <dbReference type="Proteomes" id="UP000488956"/>
    </source>
</evidence>
<evidence type="ECO:0000313" key="13">
    <source>
        <dbReference type="Proteomes" id="UP000437068"/>
    </source>
</evidence>
<evidence type="ECO:0000313" key="6">
    <source>
        <dbReference type="EMBL" id="KAE9177076.1"/>
    </source>
</evidence>
<dbReference type="AlphaFoldDB" id="A0A6A3DRY4"/>
<evidence type="ECO:0000313" key="3">
    <source>
        <dbReference type="EMBL" id="KAE9075766.1"/>
    </source>
</evidence>
<dbReference type="Proteomes" id="UP000488956">
    <property type="component" value="Unassembled WGS sequence"/>
</dbReference>
<evidence type="ECO:0000313" key="12">
    <source>
        <dbReference type="Proteomes" id="UP000433483"/>
    </source>
</evidence>
<dbReference type="EMBL" id="QXFW01002426">
    <property type="protein sequence ID" value="KAE8978660.1"/>
    <property type="molecule type" value="Genomic_DNA"/>
</dbReference>
<dbReference type="EMBL" id="QXGA01002549">
    <property type="protein sequence ID" value="KAE9095758.1"/>
    <property type="molecule type" value="Genomic_DNA"/>
</dbReference>
<dbReference type="Proteomes" id="UP000476176">
    <property type="component" value="Unassembled WGS sequence"/>
</dbReference>
<evidence type="ECO:0000313" key="2">
    <source>
        <dbReference type="EMBL" id="KAE8978660.1"/>
    </source>
</evidence>
<reference evidence="11 12" key="1">
    <citation type="submission" date="2018-08" db="EMBL/GenBank/DDBJ databases">
        <title>Genomic investigation of the strawberry pathogen Phytophthora fragariae indicates pathogenicity is determined by transcriptional variation in three key races.</title>
        <authorList>
            <person name="Adams T.M."/>
            <person name="Armitage A.D."/>
            <person name="Sobczyk M.K."/>
            <person name="Bates H.J."/>
            <person name="Dunwell J.M."/>
            <person name="Nellist C.F."/>
            <person name="Harrison R.J."/>
        </authorList>
    </citation>
    <scope>NUCLEOTIDE SEQUENCE [LARGE SCALE GENOMIC DNA]</scope>
    <source>
        <strain evidence="9 13">A4</strain>
        <strain evidence="8 14">BC-1</strain>
        <strain evidence="7 18">BC-23</strain>
        <strain evidence="6 12">NOV-27</strain>
        <strain evidence="5 15">NOV-5</strain>
        <strain evidence="4 16">NOV-71</strain>
        <strain evidence="10 19">NOV-77</strain>
        <strain evidence="1 11">NOV-9</strain>
        <strain evidence="3 20">ONT-3</strain>
        <strain evidence="2 17">SCRP245</strain>
    </source>
</reference>
<evidence type="ECO:0000313" key="18">
    <source>
        <dbReference type="Proteomes" id="UP000476176"/>
    </source>
</evidence>
<gene>
    <name evidence="9" type="ORF">PF001_g23856</name>
    <name evidence="8" type="ORF">PF002_g25972</name>
    <name evidence="7" type="ORF">PF004_g23549</name>
    <name evidence="6" type="ORF">PF005_g24648</name>
    <name evidence="5" type="ORF">PF006_g23930</name>
    <name evidence="4" type="ORF">PF007_g24645</name>
    <name evidence="10" type="ORF">PF008_g23829</name>
    <name evidence="1" type="ORF">PF009_g25437</name>
    <name evidence="3" type="ORF">PF010_g24176</name>
    <name evidence="2" type="ORF">PF011_g23151</name>
</gene>
<evidence type="ECO:0000313" key="1">
    <source>
        <dbReference type="EMBL" id="KAE8924329.1"/>
    </source>
</evidence>
<accession>A0A6A3DRY4</accession>
<sequence>MGASVRLVCLSPQSCLSPAGGAAERQPLRPQGCHSASCWQLDTQPSPVVALH</sequence>
<dbReference type="Proteomes" id="UP000460718">
    <property type="component" value="Unassembled WGS sequence"/>
</dbReference>
<evidence type="ECO:0000313" key="17">
    <source>
        <dbReference type="Proteomes" id="UP000460718"/>
    </source>
</evidence>
<dbReference type="EMBL" id="QXGB01002533">
    <property type="protein sequence ID" value="KAE9177076.1"/>
    <property type="molecule type" value="Genomic_DNA"/>
</dbReference>
<dbReference type="Proteomes" id="UP000440367">
    <property type="component" value="Unassembled WGS sequence"/>
</dbReference>
<evidence type="ECO:0000313" key="11">
    <source>
        <dbReference type="Proteomes" id="UP000429523"/>
    </source>
</evidence>
<dbReference type="EMBL" id="QXFY01002461">
    <property type="protein sequence ID" value="KAE9297112.1"/>
    <property type="molecule type" value="Genomic_DNA"/>
</dbReference>
<evidence type="ECO:0000313" key="5">
    <source>
        <dbReference type="EMBL" id="KAE9095758.1"/>
    </source>
</evidence>
<evidence type="ECO:0000313" key="7">
    <source>
        <dbReference type="EMBL" id="KAE9184773.1"/>
    </source>
</evidence>
<dbReference type="Proteomes" id="UP000441208">
    <property type="component" value="Unassembled WGS sequence"/>
</dbReference>
<dbReference type="EMBL" id="QXGD01002632">
    <property type="protein sequence ID" value="KAE9186122.1"/>
    <property type="molecule type" value="Genomic_DNA"/>
</dbReference>
<organism evidence="1 11">
    <name type="scientific">Phytophthora fragariae</name>
    <dbReference type="NCBI Taxonomy" id="53985"/>
    <lineage>
        <taxon>Eukaryota</taxon>
        <taxon>Sar</taxon>
        <taxon>Stramenopiles</taxon>
        <taxon>Oomycota</taxon>
        <taxon>Peronosporomycetes</taxon>
        <taxon>Peronosporales</taxon>
        <taxon>Peronosporaceae</taxon>
        <taxon>Phytophthora</taxon>
    </lineage>
</organism>
<comment type="caution">
    <text evidence="1">The sequence shown here is derived from an EMBL/GenBank/DDBJ whole genome shotgun (WGS) entry which is preliminary data.</text>
</comment>
<evidence type="ECO:0000313" key="9">
    <source>
        <dbReference type="EMBL" id="KAE9281255.1"/>
    </source>
</evidence>
<dbReference type="EMBL" id="QXGE01002514">
    <property type="protein sequence ID" value="KAE9281255.1"/>
    <property type="molecule type" value="Genomic_DNA"/>
</dbReference>
<keyword evidence="12" id="KW-1185">Reference proteome</keyword>
<dbReference type="EMBL" id="QXFX01002565">
    <property type="protein sequence ID" value="KAE9075766.1"/>
    <property type="molecule type" value="Genomic_DNA"/>
</dbReference>
<evidence type="ECO:0000313" key="16">
    <source>
        <dbReference type="Proteomes" id="UP000441208"/>
    </source>
</evidence>
<dbReference type="Proteomes" id="UP000437068">
    <property type="component" value="Unassembled WGS sequence"/>
</dbReference>
<evidence type="ECO:0000313" key="14">
    <source>
        <dbReference type="Proteomes" id="UP000440367"/>
    </source>
</evidence>
<evidence type="ECO:0000313" key="19">
    <source>
        <dbReference type="Proteomes" id="UP000486351"/>
    </source>
</evidence>